<dbReference type="InterPro" id="IPR008949">
    <property type="entry name" value="Isoprenoid_synthase_dom_sf"/>
</dbReference>
<dbReference type="EMBL" id="FLUO01000001">
    <property type="protein sequence ID" value="SBV93785.1"/>
    <property type="molecule type" value="Genomic_DNA"/>
</dbReference>
<name>A0A212J3N6_9PROT</name>
<protein>
    <submittedName>
        <fullName evidence="1">Putative phytoene synthase</fullName>
    </submittedName>
</protein>
<dbReference type="InterPro" id="IPR002060">
    <property type="entry name" value="Squ/phyt_synthse"/>
</dbReference>
<organism evidence="1">
    <name type="scientific">uncultured Alphaproteobacteria bacterium</name>
    <dbReference type="NCBI Taxonomy" id="91750"/>
    <lineage>
        <taxon>Bacteria</taxon>
        <taxon>Pseudomonadati</taxon>
        <taxon>Pseudomonadota</taxon>
        <taxon>Alphaproteobacteria</taxon>
        <taxon>environmental samples</taxon>
    </lineage>
</organism>
<proteinExistence type="predicted"/>
<sequence length="263" mass="28670">MEPRAEWLLEDARRHDRDRAVAAMVCPERQRPAVLAVIAFNTEIARVRERVTEPTLGHIRLRWWADALDRAAVAEDARSAPLLRTLAELRTWRDLRPRLGALVEARARDLDDPPFADVAAAEEYLAAVTAPLADALALALGRPELVGDAAVAAAARAHGLVGLLRAAPARLRQGRRLWAADLADAGARAQLGRDAAARANALIAEAAAARLPRAAFPLVAPAALARQHLALLRRNGYEIFDPRLALPSRVTPGFVLSWWRGRL</sequence>
<dbReference type="SUPFAM" id="SSF48576">
    <property type="entry name" value="Terpenoid synthases"/>
    <property type="match status" value="1"/>
</dbReference>
<reference evidence="1" key="1">
    <citation type="submission" date="2016-04" db="EMBL/GenBank/DDBJ databases">
        <authorList>
            <person name="Evans L.H."/>
            <person name="Alamgir A."/>
            <person name="Owens N."/>
            <person name="Weber N.D."/>
            <person name="Virtaneva K."/>
            <person name="Barbian K."/>
            <person name="Babar A."/>
            <person name="Rosenke K."/>
        </authorList>
    </citation>
    <scope>NUCLEOTIDE SEQUENCE</scope>
    <source>
        <strain evidence="1">86</strain>
    </source>
</reference>
<dbReference type="Pfam" id="PF00494">
    <property type="entry name" value="SQS_PSY"/>
    <property type="match status" value="1"/>
</dbReference>
<dbReference type="Gene3D" id="1.10.600.10">
    <property type="entry name" value="Farnesyl Diphosphate Synthase"/>
    <property type="match status" value="1"/>
</dbReference>
<dbReference type="AlphaFoldDB" id="A0A212J3N6"/>
<accession>A0A212J3N6</accession>
<evidence type="ECO:0000313" key="1">
    <source>
        <dbReference type="EMBL" id="SBV93785.1"/>
    </source>
</evidence>
<gene>
    <name evidence="1" type="ORF">KL86APRO_10428</name>
</gene>